<feature type="transmembrane region" description="Helical" evidence="6">
    <location>
        <begin position="185"/>
        <end position="202"/>
    </location>
</feature>
<keyword evidence="4 6" id="KW-1133">Transmembrane helix</keyword>
<organism evidence="8 9">
    <name type="scientific">Bacteroides mediterraneensis</name>
    <dbReference type="NCBI Taxonomy" id="1841856"/>
    <lineage>
        <taxon>Bacteria</taxon>
        <taxon>Pseudomonadati</taxon>
        <taxon>Bacteroidota</taxon>
        <taxon>Bacteroidia</taxon>
        <taxon>Bacteroidales</taxon>
        <taxon>Bacteroidaceae</taxon>
        <taxon>Bacteroides</taxon>
    </lineage>
</organism>
<keyword evidence="2" id="KW-1003">Cell membrane</keyword>
<gene>
    <name evidence="8" type="ORF">H6A31_08465</name>
</gene>
<name>A0ABS2EVI0_9BACE</name>
<feature type="transmembrane region" description="Helical" evidence="6">
    <location>
        <begin position="37"/>
        <end position="54"/>
    </location>
</feature>
<dbReference type="PANTHER" id="PTHR32322:SF18">
    <property type="entry name" value="S-ADENOSYLMETHIONINE_S-ADENOSYLHOMOCYSTEINE TRANSPORTER"/>
    <property type="match status" value="1"/>
</dbReference>
<feature type="transmembrane region" description="Helical" evidence="6">
    <location>
        <begin position="123"/>
        <end position="141"/>
    </location>
</feature>
<evidence type="ECO:0000256" key="5">
    <source>
        <dbReference type="ARBA" id="ARBA00023136"/>
    </source>
</evidence>
<evidence type="ECO:0000256" key="6">
    <source>
        <dbReference type="SAM" id="Phobius"/>
    </source>
</evidence>
<dbReference type="Gene3D" id="1.10.3730.20">
    <property type="match status" value="1"/>
</dbReference>
<protein>
    <submittedName>
        <fullName evidence="8">DMT family transporter</fullName>
    </submittedName>
</protein>
<feature type="domain" description="EamA" evidence="7">
    <location>
        <begin position="150"/>
        <end position="285"/>
    </location>
</feature>
<keyword evidence="9" id="KW-1185">Reference proteome</keyword>
<dbReference type="SUPFAM" id="SSF103481">
    <property type="entry name" value="Multidrug resistance efflux transporter EmrE"/>
    <property type="match status" value="2"/>
</dbReference>
<feature type="transmembrane region" description="Helical" evidence="6">
    <location>
        <begin position="153"/>
        <end position="173"/>
    </location>
</feature>
<feature type="domain" description="EamA" evidence="7">
    <location>
        <begin position="7"/>
        <end position="138"/>
    </location>
</feature>
<comment type="caution">
    <text evidence="8">The sequence shown here is derived from an EMBL/GenBank/DDBJ whole genome shotgun (WGS) entry which is preliminary data.</text>
</comment>
<proteinExistence type="predicted"/>
<dbReference type="RefSeq" id="WP_204475882.1">
    <property type="nucleotide sequence ID" value="NZ_JACJJW010000020.1"/>
</dbReference>
<evidence type="ECO:0000256" key="3">
    <source>
        <dbReference type="ARBA" id="ARBA00022692"/>
    </source>
</evidence>
<evidence type="ECO:0000256" key="2">
    <source>
        <dbReference type="ARBA" id="ARBA00022475"/>
    </source>
</evidence>
<feature type="transmembrane region" description="Helical" evidence="6">
    <location>
        <begin position="94"/>
        <end position="114"/>
    </location>
</feature>
<accession>A0ABS2EVI0</accession>
<evidence type="ECO:0000259" key="7">
    <source>
        <dbReference type="Pfam" id="PF00892"/>
    </source>
</evidence>
<feature type="transmembrane region" description="Helical" evidence="6">
    <location>
        <begin position="248"/>
        <end position="264"/>
    </location>
</feature>
<sequence>MKLGYYHLLAILVVAVWGLTYISTKVLIQHGLHPHEIFFYRFLIAYAGVWVISPRRLLADSWRDEGLLLLGGFFGGALYFYTENTALGITQVSNVAFLLCTAPLMTALLSSALYKGERLTRRLLGGSALALCGVALIVFEGQHGVQVSPWGDLLTLCAAFSWACYSLVIRQLSGRYPVSFITRKVFFYGIITILPLFAVYHFRLNAEILVQPPVWMNLLFLALVASLVCFVVWNVALKKIGVVRTSNYIYLGPLVTLVASMCILGEKLSLCAIVGAACILCGVYWAEKKH</sequence>
<keyword evidence="3 6" id="KW-0812">Transmembrane</keyword>
<dbReference type="InterPro" id="IPR050638">
    <property type="entry name" value="AA-Vitamin_Transporters"/>
</dbReference>
<evidence type="ECO:0000256" key="4">
    <source>
        <dbReference type="ARBA" id="ARBA00022989"/>
    </source>
</evidence>
<dbReference type="InterPro" id="IPR000620">
    <property type="entry name" value="EamA_dom"/>
</dbReference>
<feature type="transmembrane region" description="Helical" evidence="6">
    <location>
        <begin position="5"/>
        <end position="22"/>
    </location>
</feature>
<keyword evidence="5 6" id="KW-0472">Membrane</keyword>
<dbReference type="EMBL" id="JACJJW010000020">
    <property type="protein sequence ID" value="MBM6758707.1"/>
    <property type="molecule type" value="Genomic_DNA"/>
</dbReference>
<feature type="transmembrane region" description="Helical" evidence="6">
    <location>
        <begin position="270"/>
        <end position="286"/>
    </location>
</feature>
<evidence type="ECO:0000256" key="1">
    <source>
        <dbReference type="ARBA" id="ARBA00004651"/>
    </source>
</evidence>
<dbReference type="Proteomes" id="UP000703295">
    <property type="component" value="Unassembled WGS sequence"/>
</dbReference>
<reference evidence="8 9" key="1">
    <citation type="journal article" date="2021" name="Sci. Rep.">
        <title>The distribution of antibiotic resistance genes in chicken gut microbiota commensals.</title>
        <authorList>
            <person name="Juricova H."/>
            <person name="Matiasovicova J."/>
            <person name="Kubasova T."/>
            <person name="Cejkova D."/>
            <person name="Rychlik I."/>
        </authorList>
    </citation>
    <scope>NUCLEOTIDE SEQUENCE [LARGE SCALE GENOMIC DNA]</scope>
    <source>
        <strain evidence="8 9">An801</strain>
    </source>
</reference>
<comment type="subcellular location">
    <subcellularLocation>
        <location evidence="1">Cell membrane</location>
        <topology evidence="1">Multi-pass membrane protein</topology>
    </subcellularLocation>
</comment>
<feature type="transmembrane region" description="Helical" evidence="6">
    <location>
        <begin position="66"/>
        <end position="82"/>
    </location>
</feature>
<dbReference type="Pfam" id="PF00892">
    <property type="entry name" value="EamA"/>
    <property type="match status" value="2"/>
</dbReference>
<evidence type="ECO:0000313" key="9">
    <source>
        <dbReference type="Proteomes" id="UP000703295"/>
    </source>
</evidence>
<dbReference type="InterPro" id="IPR037185">
    <property type="entry name" value="EmrE-like"/>
</dbReference>
<evidence type="ECO:0000313" key="8">
    <source>
        <dbReference type="EMBL" id="MBM6758707.1"/>
    </source>
</evidence>
<dbReference type="PANTHER" id="PTHR32322">
    <property type="entry name" value="INNER MEMBRANE TRANSPORTER"/>
    <property type="match status" value="1"/>
</dbReference>
<feature type="transmembrane region" description="Helical" evidence="6">
    <location>
        <begin position="214"/>
        <end position="236"/>
    </location>
</feature>